<dbReference type="SMART" id="SM00802">
    <property type="entry name" value="UME"/>
    <property type="match status" value="1"/>
</dbReference>
<keyword evidence="6" id="KW-0547">Nucleotide-binding</keyword>
<feature type="domain" description="FATC" evidence="14">
    <location>
        <begin position="2385"/>
        <end position="2417"/>
    </location>
</feature>
<evidence type="ECO:0000256" key="8">
    <source>
        <dbReference type="ARBA" id="ARBA00022777"/>
    </source>
</evidence>
<dbReference type="Pfam" id="PF00454">
    <property type="entry name" value="PI3_PI4_kinase"/>
    <property type="match status" value="1"/>
</dbReference>
<evidence type="ECO:0000256" key="6">
    <source>
        <dbReference type="ARBA" id="ARBA00022741"/>
    </source>
</evidence>
<dbReference type="Proteomes" id="UP000521872">
    <property type="component" value="Unassembled WGS sequence"/>
</dbReference>
<dbReference type="Gene3D" id="3.30.1010.10">
    <property type="entry name" value="Phosphatidylinositol 3-kinase Catalytic Subunit, Chain A, domain 4"/>
    <property type="match status" value="1"/>
</dbReference>
<dbReference type="InterPro" id="IPR057564">
    <property type="entry name" value="HEAT_ATR"/>
</dbReference>
<dbReference type="EC" id="2.7.11.1" evidence="3"/>
<evidence type="ECO:0000256" key="4">
    <source>
        <dbReference type="ARBA" id="ARBA00022527"/>
    </source>
</evidence>
<comment type="caution">
    <text evidence="15">The sequence shown here is derived from an EMBL/GenBank/DDBJ whole genome shotgun (WGS) entry which is preliminary data.</text>
</comment>
<comment type="similarity">
    <text evidence="2">Belongs to the PI3/PI4-kinase family. ATM subfamily.</text>
</comment>
<keyword evidence="7" id="KW-0227">DNA damage</keyword>
<dbReference type="GO" id="GO:0005524">
    <property type="term" value="F:ATP binding"/>
    <property type="evidence" value="ECO:0007669"/>
    <property type="project" value="UniProtKB-KW"/>
</dbReference>
<keyword evidence="4" id="KW-0723">Serine/threonine-protein kinase</keyword>
<organism evidence="15 16">
    <name type="scientific">Agrocybe pediades</name>
    <dbReference type="NCBI Taxonomy" id="84607"/>
    <lineage>
        <taxon>Eukaryota</taxon>
        <taxon>Fungi</taxon>
        <taxon>Dikarya</taxon>
        <taxon>Basidiomycota</taxon>
        <taxon>Agaricomycotina</taxon>
        <taxon>Agaricomycetes</taxon>
        <taxon>Agaricomycetidae</taxon>
        <taxon>Agaricales</taxon>
        <taxon>Agaricineae</taxon>
        <taxon>Strophariaceae</taxon>
        <taxon>Agrocybe</taxon>
    </lineage>
</organism>
<dbReference type="GO" id="GO:0000077">
    <property type="term" value="P:DNA damage checkpoint signaling"/>
    <property type="evidence" value="ECO:0007669"/>
    <property type="project" value="TreeGrafter"/>
</dbReference>
<keyword evidence="5" id="KW-0808">Transferase</keyword>
<dbReference type="PROSITE" id="PS51189">
    <property type="entry name" value="FAT"/>
    <property type="match status" value="1"/>
</dbReference>
<dbReference type="Pfam" id="PF23593">
    <property type="entry name" value="HEAT_ATR"/>
    <property type="match status" value="1"/>
</dbReference>
<comment type="subcellular location">
    <subcellularLocation>
        <location evidence="1">Nucleus</location>
    </subcellularLocation>
</comment>
<dbReference type="InterPro" id="IPR003151">
    <property type="entry name" value="PIK-rel_kinase_FAT"/>
</dbReference>
<dbReference type="SMART" id="SM00146">
    <property type="entry name" value="PI3Kc"/>
    <property type="match status" value="1"/>
</dbReference>
<dbReference type="InterPro" id="IPR036940">
    <property type="entry name" value="PI3/4_kinase_cat_sf"/>
</dbReference>
<keyword evidence="16" id="KW-1185">Reference proteome</keyword>
<evidence type="ECO:0000256" key="9">
    <source>
        <dbReference type="ARBA" id="ARBA00022840"/>
    </source>
</evidence>
<dbReference type="GO" id="GO:0005694">
    <property type="term" value="C:chromosome"/>
    <property type="evidence" value="ECO:0007669"/>
    <property type="project" value="TreeGrafter"/>
</dbReference>
<feature type="domain" description="PI3K/PI4K catalytic" evidence="12">
    <location>
        <begin position="2051"/>
        <end position="2362"/>
    </location>
</feature>
<feature type="domain" description="FAT" evidence="13">
    <location>
        <begin position="1388"/>
        <end position="1942"/>
    </location>
</feature>
<dbReference type="Gene3D" id="1.10.1070.11">
    <property type="entry name" value="Phosphatidylinositol 3-/4-kinase, catalytic domain"/>
    <property type="match status" value="1"/>
</dbReference>
<reference evidence="15 16" key="1">
    <citation type="submission" date="2019-12" db="EMBL/GenBank/DDBJ databases">
        <authorList>
            <person name="Floudas D."/>
            <person name="Bentzer J."/>
            <person name="Ahren D."/>
            <person name="Johansson T."/>
            <person name="Persson P."/>
            <person name="Tunlid A."/>
        </authorList>
    </citation>
    <scope>NUCLEOTIDE SEQUENCE [LARGE SCALE GENOMIC DNA]</scope>
    <source>
        <strain evidence="15 16">CBS 102.39</strain>
    </source>
</reference>
<evidence type="ECO:0000259" key="14">
    <source>
        <dbReference type="PROSITE" id="PS51190"/>
    </source>
</evidence>
<sequence>MSVAAPPTSLTVPRLGDDDSESNVDFRDFLQSLIHDYLESKSSRKEDPKSWSTVIDQLTNHLLGPFPLPDITPWAPMSEKISVTESTLEVIRRAFLRVEGIYDVSGDLLRKLFVRLLDLLRVLDIWTQVEVKCDKDTFTPLYMKEKTITTLGSILRGLGNDNPMASVKDGPCWKILKGILQELVDTCNDLLVHPSQPTDTIIIAIFGHPKILPVKDQVFEQGTAFDALKVSISATRLTSFIVLAFEVLLSVLSPPLRCQWHLVDVARSTAEIARGVLLHALNPANPATTATRSQNLVNILSATKPWLSLPEYQSILGDLLEYCFKIRLDSALNLDWSNVDSFLLKSFQEQSGPMSFALIHSVLHRLKAREFDTIDQEDLLWAYLQGIARSVDQGILPMLTQAVESLYNCPQRFALLQQLRDIATISAGMPDAKEAFNAGRLVMSSRIWRQKVQEVVQEIIAPEPLSWMDDDVTCAPDICKRALFEVRSRFERAPGTGSLDKLSVATKLSDLPCLLAYCDKSNCFTQRTHNTILEVGAYTPLLHALLDDSKQNTTPDIRRRVYSALEFILKHHSGQEDLQPVVNLLFVGMRDPDRSVKISSGRALAGLVQLYGTAGEEGFKRTDAIFARLYQFFEQSKNPVREALVVTVSSMAKTENTEVLGQVLCLLVAQLGRPNPVIKASAFTKATKERQKAPYALILPYFDQLAPYIARQLTLQPDLLGEACRVLSITPPDFLNITATRTLPVVYASCDLNALNVIAQQMSKPPSHLLVTYAHSILAHILLLPEDAMKKAVKFVLKVVNDVSSSPIDMQSLVRSCLVPLLAQLVVVLGHENKERAGDGLLALRRVERILSVQKNGSSGQSDLAAFLKNYILGVISNVNDMLQGVHGKKTVIEKRRILRSLGGFVQLIGTMINNIAPQIMATFQTMVHVPELAEATLESWTHFLSALSAAELGQQLGPTSAAIVTAWPTLTPRAREMAFETLQYVICTMGSNLDKYLAEIVDLSTVEELRPLYQRLQELRQDPSPDAVLQRILDQIASDNVSVAVQALRELKTFMAQDHKDYMRKLTSGDMFDNKIGQILLAMLTTACRENVDGTEDLRLLAFECLGVLGAIDPDRCEIPYQNTGMVVMKNFLHEGEAMAFALHLIQDLLVGAFRSTSDIKHQGHLAYSIQELLKFCQFTPALVTSGSTTSVPLKVRHRWNALPKHVLETVTPLLEGRFTIKPHPGPELQHPIYPTQSTYREWLQLWTHHLISKASGPTAAKIFGVFRSAIRNKDVVVARHLLPHLVLNILISGNEDDASAIREEMLSVLEDQVNLDSPSTSDKKLLSAQAVFMLLDHLNKWARLVRQEMGTKKADNKRSREDRNNLHFDEQLTRLDSILASIDQTLMAKAAFQCKAYARALMNYEQQIVVMQERGVNQTQFPAYYEKLHEIYANLDEPDGMEGISSLILAPTLEHQIRQHESTGRWTSAQSCWEVRLQESPDNVEFHVGLLRCLRNLGHYDTLRTHVIGVLTRHPEWESNFSSFQVESAWMVGDWADVQKLVDRVESDTPPMVIARVLLAMRTGDNERIQDALSHARSVLGSPITAAGIKGYRRSYEAVLNLHMTHELELIHQITSTFNPDSQYTQSQGRLRTMADLSKEFADRLNITYPTFRTREPLLSMRRTAFILSENDRLKLNREIGQSWLASAKIARKARQWQTAYSAMLQAEQRNVPYSFIDSAKLLKASGEPLRALTELENSARLHGFLDNQVVDLTEDAETQKMKAKILVLRARWMNDLDRYDAKYIYNIFREAADLQNKWENAYFYMGHFHDEVFKGLAPDEIYSRGLKMNYHTVKAFAEAIMHGSKFIYQTIPRMLTLWLDLAQDQHVINQNEFKKTTACMATAIKAAPVYKWFTAFPQIVSRVTHDNVEVYKHLKTLILRVIDAYPNQALWLFVSAVKSNKSNRSNRGRDILNQIMNNPHNRGKRVASLVNESIAMADELLALCNKPVDQGKMTFSMSKDFPQLRRLGRSNVIIPLQESLTANLPPPNSSEDSVHEPFPLDAPTFQEFADEIEIMKSLAKPRKITILGSNGQTYMFLGKPKDDLRKDARLMDFNAIINKLLKSNSESRRRQLHIRTYGVVTLNEECGFIQWVPNTIPIRPVLAKYYEAKRLPLWSPKLAQICSKITAHETDQAKVATFQNEVLTLYKPVLHEWFAETFPEPSAWLASRLTYGRTLSVMSMVGFILGLGDRHLENILLDTATGDVIHVDFNCLFERGKTLETPERVPFRLTQNIVGGLGVTGVEGVFRIACEVTLQLLRDNKDTLMSVLDAFVHDPLVEWEDEKRKIERDIKKAERAEMAAGKKPTKRPPIDTRAIAKSALIPIEKKLTGIYIPDSNKERRERVLSTSNLVEILIQEASDLCNLVKMYPGWASWH</sequence>
<evidence type="ECO:0000259" key="13">
    <source>
        <dbReference type="PROSITE" id="PS51189"/>
    </source>
</evidence>
<dbReference type="CDD" id="cd00892">
    <property type="entry name" value="PIKKc_ATR"/>
    <property type="match status" value="1"/>
</dbReference>
<dbReference type="GO" id="GO:0000723">
    <property type="term" value="P:telomere maintenance"/>
    <property type="evidence" value="ECO:0007669"/>
    <property type="project" value="TreeGrafter"/>
</dbReference>
<dbReference type="InterPro" id="IPR050517">
    <property type="entry name" value="DDR_Repair_Kinase"/>
</dbReference>
<keyword evidence="8" id="KW-0418">Kinase</keyword>
<dbReference type="InterPro" id="IPR014009">
    <property type="entry name" value="PIK_FAT"/>
</dbReference>
<dbReference type="Pfam" id="PF25030">
    <property type="entry name" value="M-HEAT_ATR"/>
    <property type="match status" value="1"/>
</dbReference>
<dbReference type="Pfam" id="PF08064">
    <property type="entry name" value="UME"/>
    <property type="match status" value="1"/>
</dbReference>
<evidence type="ECO:0000259" key="12">
    <source>
        <dbReference type="PROSITE" id="PS50290"/>
    </source>
</evidence>
<dbReference type="GO" id="GO:0005634">
    <property type="term" value="C:nucleus"/>
    <property type="evidence" value="ECO:0007669"/>
    <property type="project" value="UniProtKB-SubCell"/>
</dbReference>
<keyword evidence="10" id="KW-0234">DNA repair</keyword>
<dbReference type="InterPro" id="IPR003152">
    <property type="entry name" value="FATC_dom"/>
</dbReference>
<evidence type="ECO:0000256" key="10">
    <source>
        <dbReference type="ARBA" id="ARBA00023204"/>
    </source>
</evidence>
<dbReference type="SMART" id="SM01343">
    <property type="entry name" value="FATC"/>
    <property type="match status" value="1"/>
</dbReference>
<evidence type="ECO:0000256" key="7">
    <source>
        <dbReference type="ARBA" id="ARBA00022763"/>
    </source>
</evidence>
<evidence type="ECO:0000313" key="16">
    <source>
        <dbReference type="Proteomes" id="UP000521872"/>
    </source>
</evidence>
<evidence type="ECO:0000256" key="3">
    <source>
        <dbReference type="ARBA" id="ARBA00012513"/>
    </source>
</evidence>
<evidence type="ECO:0000256" key="2">
    <source>
        <dbReference type="ARBA" id="ARBA00010769"/>
    </source>
</evidence>
<keyword evidence="9" id="KW-0067">ATP-binding</keyword>
<dbReference type="SUPFAM" id="SSF56112">
    <property type="entry name" value="Protein kinase-like (PK-like)"/>
    <property type="match status" value="1"/>
</dbReference>
<dbReference type="GO" id="GO:0006281">
    <property type="term" value="P:DNA repair"/>
    <property type="evidence" value="ECO:0007669"/>
    <property type="project" value="UniProtKB-KW"/>
</dbReference>
<dbReference type="GO" id="GO:0004674">
    <property type="term" value="F:protein serine/threonine kinase activity"/>
    <property type="evidence" value="ECO:0007669"/>
    <property type="project" value="UniProtKB-KW"/>
</dbReference>
<dbReference type="InterPro" id="IPR011990">
    <property type="entry name" value="TPR-like_helical_dom_sf"/>
</dbReference>
<proteinExistence type="inferred from homology"/>
<dbReference type="PROSITE" id="PS50290">
    <property type="entry name" value="PI3_4_KINASE_3"/>
    <property type="match status" value="1"/>
</dbReference>
<dbReference type="PANTHER" id="PTHR11139">
    <property type="entry name" value="ATAXIA TELANGIECTASIA MUTATED ATM -RELATED"/>
    <property type="match status" value="1"/>
</dbReference>
<accession>A0A8H4QXI3</accession>
<gene>
    <name evidence="15" type="ORF">D9613_004929</name>
</gene>
<dbReference type="Pfam" id="PF02260">
    <property type="entry name" value="FATC"/>
    <property type="match status" value="1"/>
</dbReference>
<evidence type="ECO:0000256" key="1">
    <source>
        <dbReference type="ARBA" id="ARBA00004123"/>
    </source>
</evidence>
<evidence type="ECO:0000313" key="15">
    <source>
        <dbReference type="EMBL" id="KAF4619384.1"/>
    </source>
</evidence>
<dbReference type="PANTHER" id="PTHR11139:SF125">
    <property type="entry name" value="SERINE_THREONINE-PROTEIN KINASE MEC1"/>
    <property type="match status" value="1"/>
</dbReference>
<dbReference type="InterPro" id="IPR011009">
    <property type="entry name" value="Kinase-like_dom_sf"/>
</dbReference>
<protein>
    <recommendedName>
        <fullName evidence="3">non-specific serine/threonine protein kinase</fullName>
        <ecNumber evidence="3">2.7.11.1</ecNumber>
    </recommendedName>
</protein>
<evidence type="ECO:0000256" key="5">
    <source>
        <dbReference type="ARBA" id="ARBA00022679"/>
    </source>
</evidence>
<dbReference type="PROSITE" id="PS51190">
    <property type="entry name" value="FATC"/>
    <property type="match status" value="1"/>
</dbReference>
<name>A0A8H4QXI3_9AGAR</name>
<keyword evidence="11" id="KW-0539">Nucleus</keyword>
<dbReference type="Pfam" id="PF02259">
    <property type="entry name" value="FAT"/>
    <property type="match status" value="1"/>
</dbReference>
<dbReference type="Gene3D" id="1.25.40.10">
    <property type="entry name" value="Tetratricopeptide repeat domain"/>
    <property type="match status" value="1"/>
</dbReference>
<dbReference type="InterPro" id="IPR000403">
    <property type="entry name" value="PI3/4_kinase_cat_dom"/>
</dbReference>
<dbReference type="InterPro" id="IPR016024">
    <property type="entry name" value="ARM-type_fold"/>
</dbReference>
<dbReference type="InterPro" id="IPR011989">
    <property type="entry name" value="ARM-like"/>
</dbReference>
<dbReference type="Gene3D" id="1.25.10.10">
    <property type="entry name" value="Leucine-rich Repeat Variant"/>
    <property type="match status" value="1"/>
</dbReference>
<dbReference type="InterPro" id="IPR056802">
    <property type="entry name" value="ATR-like_M-HEAT"/>
</dbReference>
<dbReference type="InterPro" id="IPR012993">
    <property type="entry name" value="UME"/>
</dbReference>
<evidence type="ECO:0000256" key="11">
    <source>
        <dbReference type="ARBA" id="ARBA00023242"/>
    </source>
</evidence>
<dbReference type="EMBL" id="JAACJL010000016">
    <property type="protein sequence ID" value="KAF4619384.1"/>
    <property type="molecule type" value="Genomic_DNA"/>
</dbReference>
<dbReference type="SUPFAM" id="SSF48371">
    <property type="entry name" value="ARM repeat"/>
    <property type="match status" value="1"/>
</dbReference>